<protein>
    <submittedName>
        <fullName evidence="2">Sodium/bile acid cotransporter 7</fullName>
    </submittedName>
</protein>
<dbReference type="Proteomes" id="UP000575068">
    <property type="component" value="Unassembled WGS sequence"/>
</dbReference>
<sequence>MSWLIGFVGMSSPPGASGLITGAGERFAEGFGKEKMKLDWFLIGMCVAIALAFLGPELGAGDGPLHLGLITGLGIAFIFFLHGAALSPAALRSAAANWRLHLLIQLTTFLLFPALGLLVYFGLPAVLGVEIRLGIFFLCALSSTIASSVALTAFARGNVPGAVFDATLSGLLGMFLTPMLIGLVAAAGAIDIPILPSIIGILVKLFLPFASGQIARPFLVGVLGRHRKLVGRADRTVILLIIYSAFCDSVLAGLWTRYSPLVILEIFALVAALLGISLIAVIAGSRTLGLSHADEVAAVFCGSQKSLANGAPIAQILFGSSPILGMIMLPLLLYHQLQLLVSSMLARRYAAFAETDAAALETAGAPR</sequence>
<feature type="transmembrane region" description="Helical" evidence="1">
    <location>
        <begin position="135"/>
        <end position="154"/>
    </location>
</feature>
<dbReference type="PANTHER" id="PTHR18640">
    <property type="entry name" value="SOLUTE CARRIER FAMILY 10 MEMBER 7"/>
    <property type="match status" value="1"/>
</dbReference>
<feature type="transmembrane region" description="Helical" evidence="1">
    <location>
        <begin position="38"/>
        <end position="55"/>
    </location>
</feature>
<feature type="transmembrane region" description="Helical" evidence="1">
    <location>
        <begin position="194"/>
        <end position="215"/>
    </location>
</feature>
<evidence type="ECO:0000313" key="2">
    <source>
        <dbReference type="EMBL" id="MBB4640575.1"/>
    </source>
</evidence>
<keyword evidence="1" id="KW-0472">Membrane</keyword>
<dbReference type="AlphaFoldDB" id="A0A840HRL4"/>
<keyword evidence="1" id="KW-1133">Transmembrane helix</keyword>
<keyword evidence="3" id="KW-1185">Reference proteome</keyword>
<accession>A0A840HRL4</accession>
<dbReference type="Pfam" id="PF13593">
    <property type="entry name" value="SBF_like"/>
    <property type="match status" value="1"/>
</dbReference>
<reference evidence="2 3" key="1">
    <citation type="submission" date="2020-08" db="EMBL/GenBank/DDBJ databases">
        <title>Genomic Encyclopedia of Type Strains, Phase IV (KMG-IV): sequencing the most valuable type-strain genomes for metagenomic binning, comparative biology and taxonomic classification.</title>
        <authorList>
            <person name="Goeker M."/>
        </authorList>
    </citation>
    <scope>NUCLEOTIDE SEQUENCE [LARGE SCALE GENOMIC DNA]</scope>
    <source>
        <strain evidence="2 3">DSM 7465</strain>
    </source>
</reference>
<feature type="transmembrane region" description="Helical" evidence="1">
    <location>
        <begin position="103"/>
        <end position="123"/>
    </location>
</feature>
<dbReference type="PANTHER" id="PTHR18640:SF5">
    <property type="entry name" value="SODIUM_BILE ACID COTRANSPORTER 7"/>
    <property type="match status" value="1"/>
</dbReference>
<dbReference type="InterPro" id="IPR016833">
    <property type="entry name" value="Put_Na-Bile_cotransptr"/>
</dbReference>
<dbReference type="RefSeq" id="WP_246414506.1">
    <property type="nucleotide sequence ID" value="NZ_JACHOV010000003.1"/>
</dbReference>
<gene>
    <name evidence="2" type="ORF">HNQ99_000868</name>
</gene>
<evidence type="ECO:0000256" key="1">
    <source>
        <dbReference type="SAM" id="Phobius"/>
    </source>
</evidence>
<feature type="transmembrane region" description="Helical" evidence="1">
    <location>
        <begin position="166"/>
        <end position="188"/>
    </location>
</feature>
<name>A0A840HRL4_9SPHN</name>
<organism evidence="2 3">
    <name type="scientific">Rhizorhapis suberifaciens</name>
    <name type="common">corky root of lettuce</name>
    <dbReference type="NCBI Taxonomy" id="13656"/>
    <lineage>
        <taxon>Bacteria</taxon>
        <taxon>Pseudomonadati</taxon>
        <taxon>Pseudomonadota</taxon>
        <taxon>Alphaproteobacteria</taxon>
        <taxon>Sphingomonadales</taxon>
        <taxon>Sphingomonadaceae</taxon>
        <taxon>Rhizorhapis</taxon>
    </lineage>
</organism>
<proteinExistence type="predicted"/>
<dbReference type="EMBL" id="JACHOV010000003">
    <property type="protein sequence ID" value="MBB4640575.1"/>
    <property type="molecule type" value="Genomic_DNA"/>
</dbReference>
<feature type="transmembrane region" description="Helical" evidence="1">
    <location>
        <begin position="261"/>
        <end position="283"/>
    </location>
</feature>
<evidence type="ECO:0000313" key="3">
    <source>
        <dbReference type="Proteomes" id="UP000575068"/>
    </source>
</evidence>
<feature type="transmembrane region" description="Helical" evidence="1">
    <location>
        <begin position="236"/>
        <end position="255"/>
    </location>
</feature>
<feature type="transmembrane region" description="Helical" evidence="1">
    <location>
        <begin position="313"/>
        <end position="334"/>
    </location>
</feature>
<feature type="transmembrane region" description="Helical" evidence="1">
    <location>
        <begin position="67"/>
        <end position="91"/>
    </location>
</feature>
<dbReference type="InterPro" id="IPR038770">
    <property type="entry name" value="Na+/solute_symporter_sf"/>
</dbReference>
<dbReference type="PIRSF" id="PIRSF026166">
    <property type="entry name" value="UCP026166"/>
    <property type="match status" value="1"/>
</dbReference>
<dbReference type="Gene3D" id="1.20.1530.20">
    <property type="match status" value="1"/>
</dbReference>
<comment type="caution">
    <text evidence="2">The sequence shown here is derived from an EMBL/GenBank/DDBJ whole genome shotgun (WGS) entry which is preliminary data.</text>
</comment>
<dbReference type="GO" id="GO:0005886">
    <property type="term" value="C:plasma membrane"/>
    <property type="evidence" value="ECO:0007669"/>
    <property type="project" value="TreeGrafter"/>
</dbReference>
<keyword evidence="1" id="KW-0812">Transmembrane</keyword>